<accession>A0A9W8E717</accession>
<evidence type="ECO:0000256" key="3">
    <source>
        <dbReference type="RuleBase" id="RU361268"/>
    </source>
</evidence>
<name>A0A9W8E717_9FUNG</name>
<dbReference type="SUPFAM" id="SSF57798">
    <property type="entry name" value="Casein kinase II beta subunit"/>
    <property type="match status" value="1"/>
</dbReference>
<protein>
    <recommendedName>
        <fullName evidence="3">Casein kinase II subunit beta</fullName>
        <shortName evidence="3">CK II beta</shortName>
    </recommendedName>
</protein>
<reference evidence="4" key="1">
    <citation type="submission" date="2022-07" db="EMBL/GenBank/DDBJ databases">
        <title>Phylogenomic reconstructions and comparative analyses of Kickxellomycotina fungi.</title>
        <authorList>
            <person name="Reynolds N.K."/>
            <person name="Stajich J.E."/>
            <person name="Barry K."/>
            <person name="Grigoriev I.V."/>
            <person name="Crous P."/>
            <person name="Smith M.E."/>
        </authorList>
    </citation>
    <scope>NUCLEOTIDE SEQUENCE</scope>
    <source>
        <strain evidence="4">RSA 567</strain>
    </source>
</reference>
<comment type="similarity">
    <text evidence="1 3">Belongs to the casein kinase 2 subunit beta family.</text>
</comment>
<dbReference type="FunFam" id="2.20.25.20:FF:000001">
    <property type="entry name" value="Casein kinase II subunit beta"/>
    <property type="match status" value="1"/>
</dbReference>
<dbReference type="GO" id="GO:0005956">
    <property type="term" value="C:protein kinase CK2 complex"/>
    <property type="evidence" value="ECO:0007669"/>
    <property type="project" value="UniProtKB-UniRule"/>
</dbReference>
<dbReference type="GO" id="GO:0019887">
    <property type="term" value="F:protein kinase regulator activity"/>
    <property type="evidence" value="ECO:0007669"/>
    <property type="project" value="InterPro"/>
</dbReference>
<evidence type="ECO:0000313" key="5">
    <source>
        <dbReference type="Proteomes" id="UP001151582"/>
    </source>
</evidence>
<dbReference type="InterPro" id="IPR035991">
    <property type="entry name" value="Casein_kinase_II_beta-like"/>
</dbReference>
<dbReference type="EMBL" id="JANBQB010001181">
    <property type="protein sequence ID" value="KAJ1972003.1"/>
    <property type="molecule type" value="Genomic_DNA"/>
</dbReference>
<dbReference type="Proteomes" id="UP001151582">
    <property type="component" value="Unassembled WGS sequence"/>
</dbReference>
<feature type="non-terminal residue" evidence="4">
    <location>
        <position position="1"/>
    </location>
</feature>
<dbReference type="Pfam" id="PF01214">
    <property type="entry name" value="CK_II_beta"/>
    <property type="match status" value="1"/>
</dbReference>
<dbReference type="OrthoDB" id="2275560at2759"/>
<proteinExistence type="inferred from homology"/>
<comment type="caution">
    <text evidence="4">The sequence shown here is derived from an EMBL/GenBank/DDBJ whole genome shotgun (WGS) entry which is preliminary data.</text>
</comment>
<comment type="function">
    <text evidence="2 3">Regulatory subunit of casein kinase II/CK2. As part of the kinase complex regulates the basal catalytic activity of the alpha subunit a constitutively active serine/threonine-protein kinase that phosphorylates a large number of substrates containing acidic residues C-terminal to the phosphorylated serine or threonine.</text>
</comment>
<dbReference type="PRINTS" id="PR00472">
    <property type="entry name" value="CASNKINASEII"/>
</dbReference>
<dbReference type="GO" id="GO:0006359">
    <property type="term" value="P:regulation of transcription by RNA polymerase III"/>
    <property type="evidence" value="ECO:0007669"/>
    <property type="project" value="TreeGrafter"/>
</dbReference>
<gene>
    <name evidence="4" type="primary">CKB1</name>
    <name evidence="4" type="ORF">H4R34_005554</name>
</gene>
<dbReference type="SMART" id="SM01085">
    <property type="entry name" value="CK_II_beta"/>
    <property type="match status" value="1"/>
</dbReference>
<dbReference type="PANTHER" id="PTHR11740">
    <property type="entry name" value="CASEIN KINASE II SUBUNIT BETA"/>
    <property type="match status" value="1"/>
</dbReference>
<dbReference type="Gene3D" id="2.20.25.20">
    <property type="match status" value="1"/>
</dbReference>
<comment type="subunit">
    <text evidence="3">Tetramer of two alpha and two beta subunits.</text>
</comment>
<organism evidence="4 5">
    <name type="scientific">Dimargaris verticillata</name>
    <dbReference type="NCBI Taxonomy" id="2761393"/>
    <lineage>
        <taxon>Eukaryota</taxon>
        <taxon>Fungi</taxon>
        <taxon>Fungi incertae sedis</taxon>
        <taxon>Zoopagomycota</taxon>
        <taxon>Kickxellomycotina</taxon>
        <taxon>Dimargaritomycetes</taxon>
        <taxon>Dimargaritales</taxon>
        <taxon>Dimargaritaceae</taxon>
        <taxon>Dimargaris</taxon>
    </lineage>
</organism>
<dbReference type="PROSITE" id="PS01101">
    <property type="entry name" value="CK2_BETA"/>
    <property type="match status" value="1"/>
</dbReference>
<dbReference type="FunFam" id="1.10.1820.10:FF:000005">
    <property type="entry name" value="Casein kinase II subunit beta"/>
    <property type="match status" value="1"/>
</dbReference>
<dbReference type="AlphaFoldDB" id="A0A9W8E717"/>
<dbReference type="InterPro" id="IPR016149">
    <property type="entry name" value="Casein_kin_II_reg-sub_N"/>
</dbReference>
<dbReference type="GO" id="GO:0034456">
    <property type="term" value="C:UTP-C complex"/>
    <property type="evidence" value="ECO:0007669"/>
    <property type="project" value="TreeGrafter"/>
</dbReference>
<dbReference type="PANTHER" id="PTHR11740:SF0">
    <property type="entry name" value="CASEIN KINASE II SUBUNIT BETA"/>
    <property type="match status" value="1"/>
</dbReference>
<dbReference type="InterPro" id="IPR000704">
    <property type="entry name" value="Casein_kinase_II_reg-sub"/>
</dbReference>
<keyword evidence="5" id="KW-1185">Reference proteome</keyword>
<sequence>MAAPLDPRAENLDQELDCAEYYGSETEDSETGTDTISWISWFCSYEGHEYFVEVPEDYIDDEFNLTGLRQIVPHYTQAIHMILDLEDDFDEGNWDGTTKPDIQDIEDSAERLYGLIHARYIITRQGLHQMAEKYVAGQFGSCPRYHCKNTFVLPCGLSDSPNFDAVKLFCPNCKDLYSPASTRFSTVDGAYFGTTFPHMFFLTFPEYLVNGQIGDKYIARIYGFK</sequence>
<dbReference type="Gene3D" id="1.10.1820.10">
    <property type="entry name" value="protein kinase ck2 holoenzyme, chain C, domain 1"/>
    <property type="match status" value="1"/>
</dbReference>
<evidence type="ECO:0000256" key="1">
    <source>
        <dbReference type="ARBA" id="ARBA00006941"/>
    </source>
</evidence>
<evidence type="ECO:0000313" key="4">
    <source>
        <dbReference type="EMBL" id="KAJ1972003.1"/>
    </source>
</evidence>
<evidence type="ECO:0000256" key="2">
    <source>
        <dbReference type="ARBA" id="ARBA00045899"/>
    </source>
</evidence>
<dbReference type="GO" id="GO:0005737">
    <property type="term" value="C:cytoplasm"/>
    <property type="evidence" value="ECO:0007669"/>
    <property type="project" value="TreeGrafter"/>
</dbReference>